<dbReference type="PANTHER" id="PTHR35126:SF1">
    <property type="entry name" value="DUF3067 DOMAIN-CONTAINING PROTEIN"/>
    <property type="match status" value="1"/>
</dbReference>
<dbReference type="PANTHER" id="PTHR35126">
    <property type="entry name" value="SLR0598 PROTEIN"/>
    <property type="match status" value="1"/>
</dbReference>
<dbReference type="AlphaFoldDB" id="A0ABD3PZC5"/>
<reference evidence="2 3" key="1">
    <citation type="submission" date="2024-10" db="EMBL/GenBank/DDBJ databases">
        <title>Updated reference genomes for cyclostephanoid diatoms.</title>
        <authorList>
            <person name="Roberts W.R."/>
            <person name="Alverson A.J."/>
        </authorList>
    </citation>
    <scope>NUCLEOTIDE SEQUENCE [LARGE SCALE GENOMIC DNA]</scope>
    <source>
        <strain evidence="2 3">AJA276-08</strain>
    </source>
</reference>
<dbReference type="Pfam" id="PF11267">
    <property type="entry name" value="DUF3067"/>
    <property type="match status" value="1"/>
</dbReference>
<gene>
    <name evidence="2" type="ORF">ACHAW5_000261</name>
</gene>
<protein>
    <submittedName>
        <fullName evidence="2">Uncharacterized protein</fullName>
    </submittedName>
</protein>
<feature type="compositionally biased region" description="Acidic residues" evidence="1">
    <location>
        <begin position="23"/>
        <end position="41"/>
    </location>
</feature>
<keyword evidence="3" id="KW-1185">Reference proteome</keyword>
<sequence length="191" mass="21702">MRRTAAALPDSLSPPDYDRSSSLEDEDEDDDDGDGDGDDEMVLTSFRRELARRGGANDVDVATMEDVGDDEGAGKEDDGFDGYDLRDVIREKWGECFDVEFQRVDSYGFRSVYLNIMPFRLGGRRFRHETEYDYLCHLQAVVEILVRYNQLEYVLAQMDETTMKPRAGTSPLVAVPLRLDLTPEQVEKILG</sequence>
<evidence type="ECO:0000313" key="3">
    <source>
        <dbReference type="Proteomes" id="UP001530315"/>
    </source>
</evidence>
<dbReference type="Proteomes" id="UP001530315">
    <property type="component" value="Unassembled WGS sequence"/>
</dbReference>
<evidence type="ECO:0000256" key="1">
    <source>
        <dbReference type="SAM" id="MobiDB-lite"/>
    </source>
</evidence>
<proteinExistence type="predicted"/>
<dbReference type="InterPro" id="IPR021420">
    <property type="entry name" value="DUF3067"/>
</dbReference>
<dbReference type="Gene3D" id="3.30.428.40">
    <property type="entry name" value="Protein of unknown function DUF3067"/>
    <property type="match status" value="1"/>
</dbReference>
<feature type="region of interest" description="Disordered" evidence="1">
    <location>
        <begin position="1"/>
        <end position="41"/>
    </location>
</feature>
<name>A0ABD3PZC5_9STRA</name>
<comment type="caution">
    <text evidence="2">The sequence shown here is derived from an EMBL/GenBank/DDBJ whole genome shotgun (WGS) entry which is preliminary data.</text>
</comment>
<dbReference type="EMBL" id="JALLAZ020000513">
    <property type="protein sequence ID" value="KAL3793393.1"/>
    <property type="molecule type" value="Genomic_DNA"/>
</dbReference>
<evidence type="ECO:0000313" key="2">
    <source>
        <dbReference type="EMBL" id="KAL3793393.1"/>
    </source>
</evidence>
<organism evidence="2 3">
    <name type="scientific">Stephanodiscus triporus</name>
    <dbReference type="NCBI Taxonomy" id="2934178"/>
    <lineage>
        <taxon>Eukaryota</taxon>
        <taxon>Sar</taxon>
        <taxon>Stramenopiles</taxon>
        <taxon>Ochrophyta</taxon>
        <taxon>Bacillariophyta</taxon>
        <taxon>Coscinodiscophyceae</taxon>
        <taxon>Thalassiosirophycidae</taxon>
        <taxon>Stephanodiscales</taxon>
        <taxon>Stephanodiscaceae</taxon>
        <taxon>Stephanodiscus</taxon>
    </lineage>
</organism>
<accession>A0ABD3PZC5</accession>